<keyword evidence="4" id="KW-1185">Reference proteome</keyword>
<evidence type="ECO:0000313" key="3">
    <source>
        <dbReference type="Proteomes" id="UP000014137"/>
    </source>
</evidence>
<dbReference type="EMBL" id="ANMG01000074">
    <property type="protein sequence ID" value="EMD23406.1"/>
    <property type="molecule type" value="Genomic_DNA"/>
</dbReference>
<dbReference type="PATRIC" id="fig|1238180.3.peg.6835"/>
<dbReference type="EMBL" id="MUXN01000015">
    <property type="protein sequence ID" value="OOC04910.1"/>
    <property type="molecule type" value="Genomic_DNA"/>
</dbReference>
<reference evidence="2 4" key="2">
    <citation type="submission" date="2017-02" db="EMBL/GenBank/DDBJ databases">
        <title>Amycolatopsis azurea DSM 43854 draft genome.</title>
        <authorList>
            <person name="Mayilraj S."/>
        </authorList>
    </citation>
    <scope>NUCLEOTIDE SEQUENCE [LARGE SCALE GENOMIC DNA]</scope>
    <source>
        <strain evidence="2 4">DSM 43854</strain>
    </source>
</reference>
<proteinExistence type="predicted"/>
<evidence type="ECO:0000313" key="2">
    <source>
        <dbReference type="EMBL" id="OOC04910.1"/>
    </source>
</evidence>
<accession>M2Q9Q1</accession>
<dbReference type="Proteomes" id="UP000188551">
    <property type="component" value="Unassembled WGS sequence"/>
</dbReference>
<protein>
    <submittedName>
        <fullName evidence="1">Uncharacterized protein</fullName>
    </submittedName>
</protein>
<sequence>MALVSHLSNGELAEWCEQHLVGAVDVAHEVGERVRGADVTRPAEKVDRRHWSQVARTFSARLSALVQAAPPYTTLLGLIRSGLASWDWAHAQAARYPTHARLPAADRARALDFRPTPTGWLDLRVAHERGAAVLEVDQPNTLPPVHEPMLTELFDRIRAYLWEHAPLGHVGGPGREAGLARVSWLLGAFAYAYRADTTHPVFHLFKEGSPTLGQLHALADDTAITDPLALIHRLVTTGVLDDLRALTGSRAVGEPWGVTAPVVFDHWDDGTLLLTGPRGSTLLDVNCAVRVDSGQRAHRWVWNLLGAVWLDTADTHRIRTVAVYFARHGILLTWPVDVLAELTLRGADPAEAQARFVTLAGQRRDEDYARRLRWRASPTTQAHQPAADR</sequence>
<evidence type="ECO:0000313" key="4">
    <source>
        <dbReference type="Proteomes" id="UP000188551"/>
    </source>
</evidence>
<reference evidence="1 3" key="1">
    <citation type="submission" date="2012-10" db="EMBL/GenBank/DDBJ databases">
        <title>Genome assembly of Amycolatopsis azurea DSM 43854.</title>
        <authorList>
            <person name="Khatri I."/>
            <person name="Kaur I."/>
            <person name="Subramanian S."/>
            <person name="Mayilraj S."/>
        </authorList>
    </citation>
    <scope>NUCLEOTIDE SEQUENCE [LARGE SCALE GENOMIC DNA]</scope>
    <source>
        <strain evidence="1 3">DSM 43854</strain>
    </source>
</reference>
<organism evidence="1 3">
    <name type="scientific">Amycolatopsis azurea DSM 43854</name>
    <dbReference type="NCBI Taxonomy" id="1238180"/>
    <lineage>
        <taxon>Bacteria</taxon>
        <taxon>Bacillati</taxon>
        <taxon>Actinomycetota</taxon>
        <taxon>Actinomycetes</taxon>
        <taxon>Pseudonocardiales</taxon>
        <taxon>Pseudonocardiaceae</taxon>
        <taxon>Amycolatopsis</taxon>
    </lineage>
</organism>
<name>M2Q9Q1_9PSEU</name>
<dbReference type="AlphaFoldDB" id="M2Q9Q1"/>
<comment type="caution">
    <text evidence="1">The sequence shown here is derived from an EMBL/GenBank/DDBJ whole genome shotgun (WGS) entry which is preliminary data.</text>
</comment>
<dbReference type="Proteomes" id="UP000014137">
    <property type="component" value="Unassembled WGS sequence"/>
</dbReference>
<dbReference type="RefSeq" id="WP_005165397.1">
    <property type="nucleotide sequence ID" value="NZ_ANMG01000074.1"/>
</dbReference>
<gene>
    <name evidence="2" type="ORF">B0293_20900</name>
    <name evidence="1" type="ORF">C791_7232</name>
</gene>
<evidence type="ECO:0000313" key="1">
    <source>
        <dbReference type="EMBL" id="EMD23406.1"/>
    </source>
</evidence>
<dbReference type="OrthoDB" id="4001768at2"/>